<feature type="transmembrane region" description="Helical" evidence="11">
    <location>
        <begin position="220"/>
        <end position="239"/>
    </location>
</feature>
<evidence type="ECO:0000313" key="13">
    <source>
        <dbReference type="Proteomes" id="UP000006906"/>
    </source>
</evidence>
<dbReference type="PaxDb" id="3055-EDO98847"/>
<dbReference type="PANTHER" id="PTHR13050:SF7">
    <property type="entry name" value="VESICLE TRANSPORT PROTEIN USE1"/>
    <property type="match status" value="1"/>
</dbReference>
<keyword evidence="8 11" id="KW-1133">Transmembrane helix</keyword>
<dbReference type="PANTHER" id="PTHR13050">
    <property type="entry name" value="USE1-LIKE PROTEIN"/>
    <property type="match status" value="1"/>
</dbReference>
<feature type="compositionally biased region" description="Basic residues" evidence="10">
    <location>
        <begin position="418"/>
        <end position="435"/>
    </location>
</feature>
<evidence type="ECO:0000256" key="5">
    <source>
        <dbReference type="ARBA" id="ARBA00022824"/>
    </source>
</evidence>
<dbReference type="Gramene" id="PNW71770">
    <property type="protein sequence ID" value="PNW71770"/>
    <property type="gene ID" value="CHLRE_16g678452v5"/>
</dbReference>
<evidence type="ECO:0000256" key="8">
    <source>
        <dbReference type="ARBA" id="ARBA00022989"/>
    </source>
</evidence>
<evidence type="ECO:0000256" key="9">
    <source>
        <dbReference type="ARBA" id="ARBA00023136"/>
    </source>
</evidence>
<dbReference type="ExpressionAtlas" id="A0A2K3CU06">
    <property type="expression patterns" value="baseline"/>
</dbReference>
<accession>A0A2K3CU06</accession>
<evidence type="ECO:0000256" key="11">
    <source>
        <dbReference type="SAM" id="Phobius"/>
    </source>
</evidence>
<dbReference type="STRING" id="3055.A0A2K3CU06"/>
<dbReference type="InParanoid" id="A0A2K3CU06"/>
<keyword evidence="5" id="KW-0256">Endoplasmic reticulum</keyword>
<keyword evidence="4 11" id="KW-0812">Transmembrane</keyword>
<dbReference type="GO" id="GO:0005783">
    <property type="term" value="C:endoplasmic reticulum"/>
    <property type="evidence" value="ECO:0000318"/>
    <property type="project" value="GO_Central"/>
</dbReference>
<dbReference type="GO" id="GO:0006890">
    <property type="term" value="P:retrograde vesicle-mediated transport, Golgi to endoplasmic reticulum"/>
    <property type="evidence" value="ECO:0000318"/>
    <property type="project" value="GO_Central"/>
</dbReference>
<comment type="subcellular location">
    <subcellularLocation>
        <location evidence="1">Endoplasmic reticulum membrane</location>
        <topology evidence="1">Single-pass type IV membrane protein</topology>
    </subcellularLocation>
</comment>
<dbReference type="GeneID" id="5724822"/>
<keyword evidence="9 11" id="KW-0472">Membrane</keyword>
<evidence type="ECO:0000256" key="10">
    <source>
        <dbReference type="SAM" id="MobiDB-lite"/>
    </source>
</evidence>
<reference evidence="12 13" key="1">
    <citation type="journal article" date="2007" name="Science">
        <title>The Chlamydomonas genome reveals the evolution of key animal and plant functions.</title>
        <authorList>
            <person name="Merchant S.S."/>
            <person name="Prochnik S.E."/>
            <person name="Vallon O."/>
            <person name="Harris E.H."/>
            <person name="Karpowicz S.J."/>
            <person name="Witman G.B."/>
            <person name="Terry A."/>
            <person name="Salamov A."/>
            <person name="Fritz-Laylin L.K."/>
            <person name="Marechal-Drouard L."/>
            <person name="Marshall W.F."/>
            <person name="Qu L.H."/>
            <person name="Nelson D.R."/>
            <person name="Sanderfoot A.A."/>
            <person name="Spalding M.H."/>
            <person name="Kapitonov V.V."/>
            <person name="Ren Q."/>
            <person name="Ferris P."/>
            <person name="Lindquist E."/>
            <person name="Shapiro H."/>
            <person name="Lucas S.M."/>
            <person name="Grimwood J."/>
            <person name="Schmutz J."/>
            <person name="Cardol P."/>
            <person name="Cerutti H."/>
            <person name="Chanfreau G."/>
            <person name="Chen C.L."/>
            <person name="Cognat V."/>
            <person name="Croft M.T."/>
            <person name="Dent R."/>
            <person name="Dutcher S."/>
            <person name="Fernandez E."/>
            <person name="Fukuzawa H."/>
            <person name="Gonzalez-Ballester D."/>
            <person name="Gonzalez-Halphen D."/>
            <person name="Hallmann A."/>
            <person name="Hanikenne M."/>
            <person name="Hippler M."/>
            <person name="Inwood W."/>
            <person name="Jabbari K."/>
            <person name="Kalanon M."/>
            <person name="Kuras R."/>
            <person name="Lefebvre P.A."/>
            <person name="Lemaire S.D."/>
            <person name="Lobanov A.V."/>
            <person name="Lohr M."/>
            <person name="Manuell A."/>
            <person name="Meier I."/>
            <person name="Mets L."/>
            <person name="Mittag M."/>
            <person name="Mittelmeier T."/>
            <person name="Moroney J.V."/>
            <person name="Moseley J."/>
            <person name="Napoli C."/>
            <person name="Nedelcu A.M."/>
            <person name="Niyogi K."/>
            <person name="Novoselov S.V."/>
            <person name="Paulsen I.T."/>
            <person name="Pazour G."/>
            <person name="Purton S."/>
            <person name="Ral J.P."/>
            <person name="Riano-Pachon D.M."/>
            <person name="Riekhof W."/>
            <person name="Rymarquis L."/>
            <person name="Schroda M."/>
            <person name="Stern D."/>
            <person name="Umen J."/>
            <person name="Willows R."/>
            <person name="Wilson N."/>
            <person name="Zimmer S.L."/>
            <person name="Allmer J."/>
            <person name="Balk J."/>
            <person name="Bisova K."/>
            <person name="Chen C.J."/>
            <person name="Elias M."/>
            <person name="Gendler K."/>
            <person name="Hauser C."/>
            <person name="Lamb M.R."/>
            <person name="Ledford H."/>
            <person name="Long J.C."/>
            <person name="Minagawa J."/>
            <person name="Page M.D."/>
            <person name="Pan J."/>
            <person name="Pootakham W."/>
            <person name="Roje S."/>
            <person name="Rose A."/>
            <person name="Stahlberg E."/>
            <person name="Terauchi A.M."/>
            <person name="Yang P."/>
            <person name="Ball S."/>
            <person name="Bowler C."/>
            <person name="Dieckmann C.L."/>
            <person name="Gladyshev V.N."/>
            <person name="Green P."/>
            <person name="Jorgensen R."/>
            <person name="Mayfield S."/>
            <person name="Mueller-Roeber B."/>
            <person name="Rajamani S."/>
            <person name="Sayre R.T."/>
            <person name="Brokstein P."/>
            <person name="Dubchak I."/>
            <person name="Goodstein D."/>
            <person name="Hornick L."/>
            <person name="Huang Y.W."/>
            <person name="Jhaveri J."/>
            <person name="Luo Y."/>
            <person name="Martinez D."/>
            <person name="Ngau W.C."/>
            <person name="Otillar B."/>
            <person name="Poliakov A."/>
            <person name="Porter A."/>
            <person name="Szajkowski L."/>
            <person name="Werner G."/>
            <person name="Zhou K."/>
            <person name="Grigoriev I.V."/>
            <person name="Rokhsar D.S."/>
            <person name="Grossman A.R."/>
        </authorList>
    </citation>
    <scope>NUCLEOTIDE SEQUENCE [LARGE SCALE GENOMIC DNA]</scope>
    <source>
        <strain evidence="13">CC-503</strain>
    </source>
</reference>
<dbReference type="Proteomes" id="UP000006906">
    <property type="component" value="Chromosome 16"/>
</dbReference>
<dbReference type="GO" id="GO:0005484">
    <property type="term" value="F:SNAP receptor activity"/>
    <property type="evidence" value="ECO:0000318"/>
    <property type="project" value="GO_Central"/>
</dbReference>
<feature type="compositionally biased region" description="Basic and acidic residues" evidence="10">
    <location>
        <begin position="358"/>
        <end position="377"/>
    </location>
</feature>
<feature type="region of interest" description="Disordered" evidence="10">
    <location>
        <begin position="324"/>
        <end position="435"/>
    </location>
</feature>
<proteinExistence type="inferred from homology"/>
<keyword evidence="3" id="KW-0813">Transport</keyword>
<dbReference type="EMBL" id="CM008977">
    <property type="protein sequence ID" value="PNW71770.1"/>
    <property type="molecule type" value="Genomic_DNA"/>
</dbReference>
<evidence type="ECO:0000313" key="12">
    <source>
        <dbReference type="EMBL" id="PNW71770.1"/>
    </source>
</evidence>
<name>A0A2K3CU06_CHLRE</name>
<keyword evidence="13" id="KW-1185">Reference proteome</keyword>
<organism evidence="12 13">
    <name type="scientific">Chlamydomonas reinhardtii</name>
    <name type="common">Chlamydomonas smithii</name>
    <dbReference type="NCBI Taxonomy" id="3055"/>
    <lineage>
        <taxon>Eukaryota</taxon>
        <taxon>Viridiplantae</taxon>
        <taxon>Chlorophyta</taxon>
        <taxon>core chlorophytes</taxon>
        <taxon>Chlorophyceae</taxon>
        <taxon>CS clade</taxon>
        <taxon>Chlamydomonadales</taxon>
        <taxon>Chlamydomonadaceae</taxon>
        <taxon>Chlamydomonas</taxon>
    </lineage>
</organism>
<keyword evidence="7" id="KW-0653">Protein transport</keyword>
<dbReference type="AlphaFoldDB" id="A0A2K3CU06"/>
<dbReference type="GO" id="GO:0005789">
    <property type="term" value="C:endoplasmic reticulum membrane"/>
    <property type="evidence" value="ECO:0007669"/>
    <property type="project" value="UniProtKB-SubCell"/>
</dbReference>
<dbReference type="FunCoup" id="A0A2K3CU06">
    <property type="interactions" value="1411"/>
</dbReference>
<evidence type="ECO:0000256" key="1">
    <source>
        <dbReference type="ARBA" id="ARBA00004163"/>
    </source>
</evidence>
<comment type="similarity">
    <text evidence="2">Belongs to the USE1 family.</text>
</comment>
<evidence type="ECO:0000256" key="7">
    <source>
        <dbReference type="ARBA" id="ARBA00022927"/>
    </source>
</evidence>
<feature type="region of interest" description="Disordered" evidence="10">
    <location>
        <begin position="107"/>
        <end position="134"/>
    </location>
</feature>
<sequence>MKHYVDTLREQLSDLRAQQEELGLDVARLELYDAHVKAVAAAVPKVQLPAYCQNLVTGGASMAVAAAAAAAAASSSGAAGAGAGVAGAKVLQPPAPFFKPPVARPGVVSTASGSKAGKDTAGSSGGNGREEAVPGTAGLSAAAADRLRGAEAAQALLTDELAELTAALKANAVGMSAAVAERGRLLDATDTALGESLAATKKNVAVAGEQVKRSGGTFCLTLGILLVVGLVFSGMVVYIKATHLVGYRAPRSSGAAGGSGGGTAAAIGHVLGEGFGAALGSAAKAVGALAGLGPKGAGSAKEEEEKWEPGEAAERWLSGTGSARFARGHTGQEEEAEQVPGAGQQHAASGHTAAHQVEPGHGHGVRHEGGAGQHGEHGGPGSATGAGAGAGAGAGHGAGVHSRPGGVHGRGATARSTARSHHHHKPHKAWNKNEF</sequence>
<dbReference type="InterPro" id="IPR019150">
    <property type="entry name" value="Vesicle_transport_protein_Use1"/>
</dbReference>
<dbReference type="GO" id="GO:0015031">
    <property type="term" value="P:protein transport"/>
    <property type="evidence" value="ECO:0007669"/>
    <property type="project" value="UniProtKB-KW"/>
</dbReference>
<dbReference type="GO" id="GO:0031201">
    <property type="term" value="C:SNARE complex"/>
    <property type="evidence" value="ECO:0000318"/>
    <property type="project" value="GO_Central"/>
</dbReference>
<dbReference type="KEGG" id="cre:CHLRE_16g678452v5"/>
<gene>
    <name evidence="12" type="ORF">CHLRE_16g678452v5</name>
</gene>
<evidence type="ECO:0000256" key="4">
    <source>
        <dbReference type="ARBA" id="ARBA00022692"/>
    </source>
</evidence>
<evidence type="ECO:0000256" key="2">
    <source>
        <dbReference type="ARBA" id="ARBA00007891"/>
    </source>
</evidence>
<keyword evidence="6" id="KW-0931">ER-Golgi transport</keyword>
<evidence type="ECO:0000256" key="3">
    <source>
        <dbReference type="ARBA" id="ARBA00022448"/>
    </source>
</evidence>
<dbReference type="OrthoDB" id="4506189at2759"/>
<feature type="compositionally biased region" description="Gly residues" evidence="10">
    <location>
        <begin position="378"/>
        <end position="398"/>
    </location>
</feature>
<evidence type="ECO:0000256" key="6">
    <source>
        <dbReference type="ARBA" id="ARBA00022892"/>
    </source>
</evidence>
<protein>
    <submittedName>
        <fullName evidence="12">Uncharacterized protein</fullName>
    </submittedName>
</protein>
<dbReference type="RefSeq" id="XP_001699207.2">
    <property type="nucleotide sequence ID" value="XM_001699155.3"/>
</dbReference>